<dbReference type="Pfam" id="PF02397">
    <property type="entry name" value="Bac_transf"/>
    <property type="match status" value="1"/>
</dbReference>
<dbReference type="PANTHER" id="PTHR30576">
    <property type="entry name" value="COLANIC BIOSYNTHESIS UDP-GLUCOSE LIPID CARRIER TRANSFERASE"/>
    <property type="match status" value="1"/>
</dbReference>
<feature type="transmembrane region" description="Helical" evidence="7">
    <location>
        <begin position="45"/>
        <end position="67"/>
    </location>
</feature>
<dbReference type="Proteomes" id="UP000710385">
    <property type="component" value="Unassembled WGS sequence"/>
</dbReference>
<evidence type="ECO:0000313" key="10">
    <source>
        <dbReference type="Proteomes" id="UP000710385"/>
    </source>
</evidence>
<proteinExistence type="inferred from homology"/>
<feature type="transmembrane region" description="Helical" evidence="7">
    <location>
        <begin position="108"/>
        <end position="126"/>
    </location>
</feature>
<keyword evidence="3 9" id="KW-0808">Transferase</keyword>
<evidence type="ECO:0000256" key="7">
    <source>
        <dbReference type="SAM" id="Phobius"/>
    </source>
</evidence>
<feature type="transmembrane region" description="Helical" evidence="7">
    <location>
        <begin position="12"/>
        <end position="33"/>
    </location>
</feature>
<evidence type="ECO:0000256" key="4">
    <source>
        <dbReference type="ARBA" id="ARBA00022692"/>
    </source>
</evidence>
<feature type="domain" description="Bacterial sugar transferase" evidence="8">
    <location>
        <begin position="268"/>
        <end position="450"/>
    </location>
</feature>
<evidence type="ECO:0000313" key="9">
    <source>
        <dbReference type="EMBL" id="MBE7525511.1"/>
    </source>
</evidence>
<keyword evidence="4 7" id="KW-0812">Transmembrane</keyword>
<organism evidence="9 10">
    <name type="scientific">candidate division WWE3 bacterium</name>
    <dbReference type="NCBI Taxonomy" id="2053526"/>
    <lineage>
        <taxon>Bacteria</taxon>
        <taxon>Katanobacteria</taxon>
    </lineage>
</organism>
<evidence type="ECO:0000256" key="2">
    <source>
        <dbReference type="ARBA" id="ARBA00006464"/>
    </source>
</evidence>
<dbReference type="EMBL" id="JABTTY010000001">
    <property type="protein sequence ID" value="MBE7525511.1"/>
    <property type="molecule type" value="Genomic_DNA"/>
</dbReference>
<name>A0A928TUD7_UNCKA</name>
<keyword evidence="6 7" id="KW-0472">Membrane</keyword>
<feature type="transmembrane region" description="Helical" evidence="7">
    <location>
        <begin position="271"/>
        <end position="294"/>
    </location>
</feature>
<keyword evidence="5 7" id="KW-1133">Transmembrane helix</keyword>
<dbReference type="InterPro" id="IPR003362">
    <property type="entry name" value="Bact_transf"/>
</dbReference>
<evidence type="ECO:0000259" key="8">
    <source>
        <dbReference type="Pfam" id="PF02397"/>
    </source>
</evidence>
<evidence type="ECO:0000256" key="5">
    <source>
        <dbReference type="ARBA" id="ARBA00022989"/>
    </source>
</evidence>
<gene>
    <name evidence="9" type="ORF">HS096_03960</name>
</gene>
<comment type="similarity">
    <text evidence="2">Belongs to the bacterial sugar transferase family.</text>
</comment>
<evidence type="ECO:0000256" key="6">
    <source>
        <dbReference type="ARBA" id="ARBA00023136"/>
    </source>
</evidence>
<evidence type="ECO:0000256" key="3">
    <source>
        <dbReference type="ARBA" id="ARBA00022679"/>
    </source>
</evidence>
<reference evidence="9" key="1">
    <citation type="submission" date="2020-05" db="EMBL/GenBank/DDBJ databases">
        <title>High-Quality Genomes of Partial-Nitritation/Anammox System by Hierarchical Clustering Based Hybrid Assembly.</title>
        <authorList>
            <person name="Liu L."/>
            <person name="Wang Y."/>
            <person name="Che Y."/>
            <person name="Chen Y."/>
            <person name="Xia Y."/>
            <person name="Luo R."/>
            <person name="Cheng S.H."/>
            <person name="Zheng C."/>
            <person name="Zhang T."/>
        </authorList>
    </citation>
    <scope>NUCLEOTIDE SEQUENCE</scope>
    <source>
        <strain evidence="9">H1_PAT1</strain>
    </source>
</reference>
<comment type="subcellular location">
    <subcellularLocation>
        <location evidence="1">Membrane</location>
        <topology evidence="1">Multi-pass membrane protein</topology>
    </subcellularLocation>
</comment>
<dbReference type="InterPro" id="IPR017475">
    <property type="entry name" value="EPS_sugar_tfrase"/>
</dbReference>
<dbReference type="GO" id="GO:0016020">
    <property type="term" value="C:membrane"/>
    <property type="evidence" value="ECO:0007669"/>
    <property type="project" value="UniProtKB-SubCell"/>
</dbReference>
<feature type="transmembrane region" description="Helical" evidence="7">
    <location>
        <begin position="79"/>
        <end position="102"/>
    </location>
</feature>
<dbReference type="GO" id="GO:0016780">
    <property type="term" value="F:phosphotransferase activity, for other substituted phosphate groups"/>
    <property type="evidence" value="ECO:0007669"/>
    <property type="project" value="TreeGrafter"/>
</dbReference>
<dbReference type="AlphaFoldDB" id="A0A928TUD7"/>
<dbReference type="PANTHER" id="PTHR30576:SF0">
    <property type="entry name" value="UNDECAPRENYL-PHOSPHATE N-ACETYLGALACTOSAMINYL 1-PHOSPHATE TRANSFERASE-RELATED"/>
    <property type="match status" value="1"/>
</dbReference>
<dbReference type="NCBIfam" id="TIGR03025">
    <property type="entry name" value="EPS_sugtrans"/>
    <property type="match status" value="1"/>
</dbReference>
<sequence>MYRIAIHLKRLLLLGADLIALQLALLTTLWLRYGELAENTWRQHALPFAMISFLWVTGLFVTGLYDLSKARNGVAFFRTFLEGMFVNLLIAFAFFYLIPFGIEPRTNLLLFFAISLLFIYCWRLVFNRFITKELMKNRILYIGPAEDALRLRDLIANNTLGFELATVIHTTPRFSHEADGLRWNERMDTLVPLMMEERINAIVIEHGIEEHPEMRDQLYMALHTSAALIDRKELEETLTGRVPITDVNKAWFLKNLRESEKMWFEALKRGLDVLFALPVAVLTLMLTPIIALAVKLSSPGPVLFRQERVGKHGKRFWIVKFRTMREDAEANGAQFATIQDPRITAVGAFLRATRLDELPQVWNVLKGDMSFVGPRPERPEFVDQLTERLPFYALRHLTRPGLTGWAQVRYKYASSLEENLVKLQYDLFYVKHRSLILDLAILLKTINTVVRRQGT</sequence>
<protein>
    <submittedName>
        <fullName evidence="9">Sugar transferase</fullName>
    </submittedName>
</protein>
<comment type="caution">
    <text evidence="9">The sequence shown here is derived from an EMBL/GenBank/DDBJ whole genome shotgun (WGS) entry which is preliminary data.</text>
</comment>
<evidence type="ECO:0000256" key="1">
    <source>
        <dbReference type="ARBA" id="ARBA00004141"/>
    </source>
</evidence>
<accession>A0A928TUD7</accession>
<dbReference type="Pfam" id="PF13727">
    <property type="entry name" value="CoA_binding_3"/>
    <property type="match status" value="1"/>
</dbReference>